<proteinExistence type="predicted"/>
<name>A0A239CQL5_9FIRM</name>
<dbReference type="Proteomes" id="UP000198304">
    <property type="component" value="Unassembled WGS sequence"/>
</dbReference>
<accession>A0A239CQL5</accession>
<dbReference type="RefSeq" id="WP_089282351.1">
    <property type="nucleotide sequence ID" value="NZ_FZOJ01000006.1"/>
</dbReference>
<organism evidence="1 2">
    <name type="scientific">Anaerovirgula multivorans</name>
    <dbReference type="NCBI Taxonomy" id="312168"/>
    <lineage>
        <taxon>Bacteria</taxon>
        <taxon>Bacillati</taxon>
        <taxon>Bacillota</taxon>
        <taxon>Clostridia</taxon>
        <taxon>Peptostreptococcales</taxon>
        <taxon>Natronincolaceae</taxon>
        <taxon>Anaerovirgula</taxon>
    </lineage>
</organism>
<keyword evidence="2" id="KW-1185">Reference proteome</keyword>
<dbReference type="EMBL" id="FZOJ01000006">
    <property type="protein sequence ID" value="SNS22397.1"/>
    <property type="molecule type" value="Genomic_DNA"/>
</dbReference>
<protein>
    <submittedName>
        <fullName evidence="1">Uncharacterized protein</fullName>
    </submittedName>
</protein>
<dbReference type="AlphaFoldDB" id="A0A239CQL5"/>
<sequence>MAQSKIEKYKLEEEIASLYYSGLTYRQIVDEITSSGKLPDGEELSAATVSRFIEKVAGISKEVVKSNEKRLVEVVNNNIDIVRETSDLYSKARNILDTMEEAAADKGRVMNPHHFKAISGEMRETLKLMIEIQREISDYDNIKQFMEIIMETVKEVSPEAIPIIIDKLKNKKGTKWFGDMFGGGGR</sequence>
<evidence type="ECO:0000313" key="2">
    <source>
        <dbReference type="Proteomes" id="UP000198304"/>
    </source>
</evidence>
<dbReference type="OrthoDB" id="2680171at2"/>
<gene>
    <name evidence="1" type="ORF">SAMN05446037_100699</name>
</gene>
<reference evidence="1 2" key="1">
    <citation type="submission" date="2017-06" db="EMBL/GenBank/DDBJ databases">
        <authorList>
            <person name="Kim H.J."/>
            <person name="Triplett B.A."/>
        </authorList>
    </citation>
    <scope>NUCLEOTIDE SEQUENCE [LARGE SCALE GENOMIC DNA]</scope>
    <source>
        <strain evidence="1 2">SCA</strain>
    </source>
</reference>
<evidence type="ECO:0000313" key="1">
    <source>
        <dbReference type="EMBL" id="SNS22397.1"/>
    </source>
</evidence>